<reference evidence="2" key="1">
    <citation type="submission" date="2022-01" db="EMBL/GenBank/DDBJ databases">
        <authorList>
            <person name="King R."/>
        </authorList>
    </citation>
    <scope>NUCLEOTIDE SEQUENCE</scope>
</reference>
<dbReference type="EMBL" id="OU896718">
    <property type="protein sequence ID" value="CAG9815548.1"/>
    <property type="molecule type" value="Genomic_DNA"/>
</dbReference>
<reference evidence="2" key="2">
    <citation type="submission" date="2022-10" db="EMBL/GenBank/DDBJ databases">
        <authorList>
            <consortium name="ENA_rothamsted_submissions"/>
            <consortium name="culmorum"/>
            <person name="King R."/>
        </authorList>
    </citation>
    <scope>NUCLEOTIDE SEQUENCE</scope>
</reference>
<name>A0A9N9SBC9_PHACE</name>
<sequence length="569" mass="64122">MQDRLQTSKENVSVYFYEKVALCGELDLTFQEIKEQIIIGLLSEELSNFLSSRQHDDKDDLYKDIISKIDTMAVGVDVSVNRELDKLRKADLIELILNNKLPDGVDSDVLCKFIKHRPHHSNTNNELSENCENRQCIRVFYQKDKITSENIYLQDKVTILEKRISDLECIITLLKQDSRNMHPHNAFSTKLANPTAPSNTRESKQTSVIDKGSVSPKILPPTLISPSTTVSKTKDSSDWNLERTNRCCVVYCVWPRIWTLELGAHVVRVKIQALWSPPPRFEESARIILRTALGCHTVLFSRTAIFTEVSAALQKSEIVYNVRGTAKKTYRDESVELTNLSSLRVKPCLDPRNATETTRRKIQLIQKQQYVGVQVYTCLVMVQQFIQYYGMHSHTSSVAGGLGKYVHYVSAETCLKAHQFRHLNIRRIGGGIISKISLNGTTEVSTTFQGHLDMSGKCESIKFTVGDISYKNVVVSAAITIKMSDYFTTADVERNVVNLRSETICPYNDGSCFDDFSGKAIWKPKIADQCTNSGVDVLYGGNAKLLTLSKDPPTFYVGGSWTPKISFSL</sequence>
<dbReference type="AlphaFoldDB" id="A0A9N9SBC9"/>
<dbReference type="OrthoDB" id="7311776at2759"/>
<evidence type="ECO:0000256" key="1">
    <source>
        <dbReference type="SAM" id="MobiDB-lite"/>
    </source>
</evidence>
<keyword evidence="3" id="KW-1185">Reference proteome</keyword>
<proteinExistence type="predicted"/>
<dbReference type="Pfam" id="PF24664">
    <property type="entry name" value="Monjiviricetes_fusion"/>
    <property type="match status" value="1"/>
</dbReference>
<feature type="region of interest" description="Disordered" evidence="1">
    <location>
        <begin position="184"/>
        <end position="236"/>
    </location>
</feature>
<evidence type="ECO:0000313" key="2">
    <source>
        <dbReference type="EMBL" id="CAG9815548.1"/>
    </source>
</evidence>
<gene>
    <name evidence="2" type="ORF">PHAECO_LOCUS2799</name>
</gene>
<dbReference type="Proteomes" id="UP001153737">
    <property type="component" value="Chromosome 12"/>
</dbReference>
<accession>A0A9N9SBC9</accession>
<feature type="compositionally biased region" description="Polar residues" evidence="1">
    <location>
        <begin position="186"/>
        <end position="208"/>
    </location>
</feature>
<evidence type="ECO:0000313" key="3">
    <source>
        <dbReference type="Proteomes" id="UP001153737"/>
    </source>
</evidence>
<protein>
    <submittedName>
        <fullName evidence="2">Uncharacterized protein</fullName>
    </submittedName>
</protein>
<organism evidence="2 3">
    <name type="scientific">Phaedon cochleariae</name>
    <name type="common">Mustard beetle</name>
    <dbReference type="NCBI Taxonomy" id="80249"/>
    <lineage>
        <taxon>Eukaryota</taxon>
        <taxon>Metazoa</taxon>
        <taxon>Ecdysozoa</taxon>
        <taxon>Arthropoda</taxon>
        <taxon>Hexapoda</taxon>
        <taxon>Insecta</taxon>
        <taxon>Pterygota</taxon>
        <taxon>Neoptera</taxon>
        <taxon>Endopterygota</taxon>
        <taxon>Coleoptera</taxon>
        <taxon>Polyphaga</taxon>
        <taxon>Cucujiformia</taxon>
        <taxon>Chrysomeloidea</taxon>
        <taxon>Chrysomelidae</taxon>
        <taxon>Chrysomelinae</taxon>
        <taxon>Chrysomelini</taxon>
        <taxon>Phaedon</taxon>
    </lineage>
</organism>